<evidence type="ECO:0000313" key="3">
    <source>
        <dbReference type="Proteomes" id="UP000238949"/>
    </source>
</evidence>
<keyword evidence="3" id="KW-1185">Reference proteome</keyword>
<dbReference type="OrthoDB" id="9767863at2"/>
<proteinExistence type="predicted"/>
<dbReference type="AlphaFoldDB" id="A0A2S9VDA0"/>
<dbReference type="GO" id="GO:0004534">
    <property type="term" value="F:5'-3' RNA exonuclease activity"/>
    <property type="evidence" value="ECO:0007669"/>
    <property type="project" value="TreeGrafter"/>
</dbReference>
<dbReference type="Proteomes" id="UP000238949">
    <property type="component" value="Unassembled WGS sequence"/>
</dbReference>
<dbReference type="Gene3D" id="3.20.20.140">
    <property type="entry name" value="Metal-dependent hydrolases"/>
    <property type="match status" value="1"/>
</dbReference>
<evidence type="ECO:0000259" key="1">
    <source>
        <dbReference type="SMART" id="SM00481"/>
    </source>
</evidence>
<name>A0A2S9VDA0_9ALTE</name>
<sequence>MPNQSPTSANKPSKKRFWRKGRIIKYSVILILLALIFSFSPLVIPTSNLTPSQAAQARSGAAKILKPLMSSREDVSISVTADHLEAISNAVSYTVPAVQLRLNSSSYGILIASSLTTIPGVVYVNFSCWLMPDFNGTMTFSQCKLGSLPVPGKLIEYFAKGLARLLFGEEALTTLNNILSNTQLENNQVVVRFKKPGNLKAAVEQRLTDTFKMVQDLRQINGVETETIQTYLDYIQSHSERTATTAEMIGKTFLLAKTRSASEDPTDENFAALWALAMSFGAPDFARIVAMPVDYSLMQPKKYVLRGRMDLRLHFFYSVALRLASEKQMSINIGKLKEVMDSAKGGSGYSFRDLTADKAGVELADFAISSDSNARRVQEVLAGIDSESQFIPLLHDLPEGLSEETFASVFGSESDPRYQEMEARIDNRIQALPVYANDTSQRQQAITTATYDRPVKAGQITQSGNWFQVDTHTHTRFSDGRFSITQLAENASKFGCDAVAITDHGDHNLKGVFSAEYWQDFANASSQFSDLTLIAGLEWNIPPFAGREHMTLLFPESVNHDRLISLFRDRYDHYGKTKSTTIDESQALEWLNSQFKSSETPPVVMYNHPSRKDLEPGENAHDMQKWRSQTPYVIGFSGAPGHQKKRGEDNGSYNNRFKTRHGWDPAVAIPGNDWDTLLQAGLQTFAARAPSDFHNTRMDYWPCEFSTTHVYASSRRTNDLLNGFASGIYWAQHGKFVASLSAQVQNDNGQTLAQAGNVIDSPRLPLTAKLSVTLNEKDWQGFKTSLDEVTAVIVTENGVQTEVFFPDSQRREHSFEIRLPANANITAVRWFGRSIQPEQHHYQFFTNPVMIHWQ</sequence>
<dbReference type="Pfam" id="PF02811">
    <property type="entry name" value="PHP"/>
    <property type="match status" value="1"/>
</dbReference>
<dbReference type="InterPro" id="IPR004013">
    <property type="entry name" value="PHP_dom"/>
</dbReference>
<feature type="domain" description="Polymerase/histidinol phosphatase N-terminal" evidence="1">
    <location>
        <begin position="469"/>
        <end position="543"/>
    </location>
</feature>
<dbReference type="GO" id="GO:0035312">
    <property type="term" value="F:5'-3' DNA exonuclease activity"/>
    <property type="evidence" value="ECO:0007669"/>
    <property type="project" value="TreeGrafter"/>
</dbReference>
<reference evidence="3" key="1">
    <citation type="journal article" date="2020" name="Int. J. Syst. Evol. Microbiol.">
        <title>Alteromonas alba sp. nov., a marine bacterium isolated from the seawater of the West Pacific Ocean.</title>
        <authorList>
            <person name="Sun C."/>
            <person name="Wu Y.-H."/>
            <person name="Xamxidin M."/>
            <person name="Cheng H."/>
            <person name="Xu X.-W."/>
        </authorList>
    </citation>
    <scope>NUCLEOTIDE SEQUENCE [LARGE SCALE GENOMIC DNA]</scope>
    <source>
        <strain evidence="3">190</strain>
    </source>
</reference>
<comment type="caution">
    <text evidence="2">The sequence shown here is derived from an EMBL/GenBank/DDBJ whole genome shotgun (WGS) entry which is preliminary data.</text>
</comment>
<evidence type="ECO:0000313" key="2">
    <source>
        <dbReference type="EMBL" id="PRO74430.1"/>
    </source>
</evidence>
<accession>A0A2S9VDA0</accession>
<dbReference type="InterPro" id="IPR003141">
    <property type="entry name" value="Pol/His_phosphatase_N"/>
</dbReference>
<organism evidence="2 3">
    <name type="scientific">Alteromonas alba</name>
    <dbReference type="NCBI Taxonomy" id="2079529"/>
    <lineage>
        <taxon>Bacteria</taxon>
        <taxon>Pseudomonadati</taxon>
        <taxon>Pseudomonadota</taxon>
        <taxon>Gammaproteobacteria</taxon>
        <taxon>Alteromonadales</taxon>
        <taxon>Alteromonadaceae</taxon>
        <taxon>Alteromonas/Salinimonas group</taxon>
        <taxon>Alteromonas</taxon>
    </lineage>
</organism>
<dbReference type="SMART" id="SM00481">
    <property type="entry name" value="POLIIIAc"/>
    <property type="match status" value="1"/>
</dbReference>
<protein>
    <recommendedName>
        <fullName evidence="1">Polymerase/histidinol phosphatase N-terminal domain-containing protein</fullName>
    </recommendedName>
</protein>
<dbReference type="InterPro" id="IPR016195">
    <property type="entry name" value="Pol/histidinol_Pase-like"/>
</dbReference>
<gene>
    <name evidence="2" type="ORF">C6Y40_06610</name>
</gene>
<dbReference type="PANTHER" id="PTHR42924">
    <property type="entry name" value="EXONUCLEASE"/>
    <property type="match status" value="1"/>
</dbReference>
<dbReference type="EMBL" id="PVNP01000051">
    <property type="protein sequence ID" value="PRO74430.1"/>
    <property type="molecule type" value="Genomic_DNA"/>
</dbReference>
<dbReference type="RefSeq" id="WP_105933900.1">
    <property type="nucleotide sequence ID" value="NZ_PVNP01000051.1"/>
</dbReference>
<dbReference type="InterPro" id="IPR052018">
    <property type="entry name" value="PHP_domain"/>
</dbReference>
<dbReference type="PANTHER" id="PTHR42924:SF3">
    <property type="entry name" value="POLYMERASE_HISTIDINOL PHOSPHATASE N-TERMINAL DOMAIN-CONTAINING PROTEIN"/>
    <property type="match status" value="1"/>
</dbReference>
<dbReference type="SUPFAM" id="SSF89550">
    <property type="entry name" value="PHP domain-like"/>
    <property type="match status" value="1"/>
</dbReference>